<reference evidence="3" key="1">
    <citation type="submission" date="2017-12" db="EMBL/GenBank/DDBJ databases">
        <authorList>
            <consortium name="DOE Joint Genome Institute"/>
            <person name="Mondo S.J."/>
            <person name="Kjaerbolling I."/>
            <person name="Vesth T.C."/>
            <person name="Frisvad J.C."/>
            <person name="Nybo J.L."/>
            <person name="Theobald S."/>
            <person name="Kuo A."/>
            <person name="Bowyer P."/>
            <person name="Matsuda Y."/>
            <person name="Lyhne E.K."/>
            <person name="Kogle M.E."/>
            <person name="Clum A."/>
            <person name="Lipzen A."/>
            <person name="Salamov A."/>
            <person name="Ngan C.Y."/>
            <person name="Daum C."/>
            <person name="Chiniquy J."/>
            <person name="Barry K."/>
            <person name="LaButti K."/>
            <person name="Haridas S."/>
            <person name="Simmons B.A."/>
            <person name="Magnuson J.K."/>
            <person name="Mortensen U.H."/>
            <person name="Larsen T.O."/>
            <person name="Grigoriev I.V."/>
            <person name="Baker S.E."/>
            <person name="Andersen M.R."/>
            <person name="Nordberg H.P."/>
            <person name="Cantor M.N."/>
            <person name="Hua S.X."/>
        </authorList>
    </citation>
    <scope>NUCLEOTIDE SEQUENCE [LARGE SCALE GENOMIC DNA]</scope>
    <source>
        <strain evidence="3">IBT 19404</strain>
    </source>
</reference>
<dbReference type="AlphaFoldDB" id="A0A2J5I838"/>
<dbReference type="EMBL" id="KZ559500">
    <property type="protein sequence ID" value="PLN86186.1"/>
    <property type="molecule type" value="Genomic_DNA"/>
</dbReference>
<organism evidence="2 3">
    <name type="scientific">Aspergillus taichungensis</name>
    <dbReference type="NCBI Taxonomy" id="482145"/>
    <lineage>
        <taxon>Eukaryota</taxon>
        <taxon>Fungi</taxon>
        <taxon>Dikarya</taxon>
        <taxon>Ascomycota</taxon>
        <taxon>Pezizomycotina</taxon>
        <taxon>Eurotiomycetes</taxon>
        <taxon>Eurotiomycetidae</taxon>
        <taxon>Eurotiales</taxon>
        <taxon>Aspergillaceae</taxon>
        <taxon>Aspergillus</taxon>
        <taxon>Aspergillus subgen. Circumdati</taxon>
    </lineage>
</organism>
<gene>
    <name evidence="2" type="ORF">BDW42DRAFT_190383</name>
</gene>
<keyword evidence="3" id="KW-1185">Reference proteome</keyword>
<protein>
    <submittedName>
        <fullName evidence="2">Uncharacterized protein</fullName>
    </submittedName>
</protein>
<evidence type="ECO:0000313" key="2">
    <source>
        <dbReference type="EMBL" id="PLN86186.1"/>
    </source>
</evidence>
<feature type="transmembrane region" description="Helical" evidence="1">
    <location>
        <begin position="83"/>
        <end position="108"/>
    </location>
</feature>
<name>A0A2J5I838_9EURO</name>
<dbReference type="OrthoDB" id="252020at2759"/>
<evidence type="ECO:0000313" key="3">
    <source>
        <dbReference type="Proteomes" id="UP000235023"/>
    </source>
</evidence>
<keyword evidence="1" id="KW-0472">Membrane</keyword>
<keyword evidence="1" id="KW-1133">Transmembrane helix</keyword>
<evidence type="ECO:0000256" key="1">
    <source>
        <dbReference type="SAM" id="Phobius"/>
    </source>
</evidence>
<accession>A0A2J5I838</accession>
<sequence>MHPPPYSPSSSSPPLPLDEKVSFYPEHLLQRGLQIPSRDDRPSSGFPYPTLLTTYDVTPHHWEQFTGEITDAARMTRRQWKTVIGQGLGVLAVGGLMVGGLGAIPAWWVTRRAQRNREEQNLIRATTESASSPAAGEEEDIRVDREVVALADKIQQWNETFFEPRGVVVRVDLPWEALEDLDKMDVGLKGKRGEAENVSTTNPEKWHGKASRRARIVIIPLDRGVYSETTVQ</sequence>
<keyword evidence="1" id="KW-0812">Transmembrane</keyword>
<proteinExistence type="predicted"/>
<dbReference type="Proteomes" id="UP000235023">
    <property type="component" value="Unassembled WGS sequence"/>
</dbReference>